<proteinExistence type="evidence at transcript level"/>
<dbReference type="PANTHER" id="PTHR46520">
    <property type="entry name" value="SERINE BETA-LACTAMASE-LIKE PROTEIN LACTB, MITOCHONDRIAL"/>
    <property type="match status" value="1"/>
</dbReference>
<dbReference type="GO" id="GO:0006508">
    <property type="term" value="P:proteolysis"/>
    <property type="evidence" value="ECO:0007669"/>
    <property type="project" value="TreeGrafter"/>
</dbReference>
<dbReference type="Gene3D" id="3.40.710.10">
    <property type="entry name" value="DD-peptidase/beta-lactamase superfamily"/>
    <property type="match status" value="1"/>
</dbReference>
<accession>F1LG10</accession>
<dbReference type="AlphaFoldDB" id="F1LG10"/>
<name>F1LG10_ASCSU</name>
<evidence type="ECO:0000313" key="1">
    <source>
        <dbReference type="EMBL" id="ADY49064.1"/>
    </source>
</evidence>
<dbReference type="PANTHER" id="PTHR46520:SF1">
    <property type="entry name" value="SERINE BETA-LACTAMASE-LIKE PROTEIN LACTB, MITOCHONDRIAL"/>
    <property type="match status" value="1"/>
</dbReference>
<reference evidence="1" key="1">
    <citation type="journal article" date="2011" name="Genome Res.">
        <title>Deep small RNA sequencing from the nematode Ascaris reveals conservation, functional diversification, and novel developmental profiles.</title>
        <authorList>
            <person name="Wang J."/>
            <person name="Czech B."/>
            <person name="Crunk A."/>
            <person name="Wallace A."/>
            <person name="Mitreva M."/>
            <person name="Hannon G.J."/>
            <person name="Davis R.E."/>
        </authorList>
    </citation>
    <scope>NUCLEOTIDE SEQUENCE</scope>
</reference>
<dbReference type="InterPro" id="IPR052794">
    <property type="entry name" value="Mito_Ser_Protease_LACTB"/>
</dbReference>
<dbReference type="GO" id="GO:0005739">
    <property type="term" value="C:mitochondrion"/>
    <property type="evidence" value="ECO:0007669"/>
    <property type="project" value="TreeGrafter"/>
</dbReference>
<organism evidence="1">
    <name type="scientific">Ascaris suum</name>
    <name type="common">Pig roundworm</name>
    <name type="synonym">Ascaris lumbricoides</name>
    <dbReference type="NCBI Taxonomy" id="6253"/>
    <lineage>
        <taxon>Eukaryota</taxon>
        <taxon>Metazoa</taxon>
        <taxon>Ecdysozoa</taxon>
        <taxon>Nematoda</taxon>
        <taxon>Chromadorea</taxon>
        <taxon>Rhabditida</taxon>
        <taxon>Spirurina</taxon>
        <taxon>Ascaridomorpha</taxon>
        <taxon>Ascaridoidea</taxon>
        <taxon>Ascarididae</taxon>
        <taxon>Ascaris</taxon>
    </lineage>
</organism>
<dbReference type="GO" id="GO:0008233">
    <property type="term" value="F:peptidase activity"/>
    <property type="evidence" value="ECO:0007669"/>
    <property type="project" value="TreeGrafter"/>
</dbReference>
<dbReference type="EMBL" id="JI213014">
    <property type="protein sequence ID" value="ADY49064.1"/>
    <property type="molecule type" value="mRNA"/>
</dbReference>
<sequence length="142" mass="16538">MNHSLLDDNRQITANRTRYYYRDRHHKLKNAPEVDNSYKWAGGGLLSNVDDLLIFANSMLYSFHYSRCENPDPVNKPEPLMKPEVLKIFWQGEIDGTHGFRYGLGWYKSEIKSIYGGGNGWIREMDSGCIQVRLLVQVLFYS</sequence>
<dbReference type="GO" id="GO:0019216">
    <property type="term" value="P:regulation of lipid metabolic process"/>
    <property type="evidence" value="ECO:0007669"/>
    <property type="project" value="TreeGrafter"/>
</dbReference>
<dbReference type="InterPro" id="IPR012338">
    <property type="entry name" value="Beta-lactam/transpept-like"/>
</dbReference>
<dbReference type="SUPFAM" id="SSF56601">
    <property type="entry name" value="beta-lactamase/transpeptidase-like"/>
    <property type="match status" value="1"/>
</dbReference>
<protein>
    <submittedName>
        <fullName evidence="1">Serine beta-lactamase-like protein LACTB</fullName>
    </submittedName>
</protein>